<protein>
    <submittedName>
        <fullName evidence="1">Uncharacterized protein</fullName>
    </submittedName>
</protein>
<organism evidence="1 2">
    <name type="scientific">Paenibacillus stellifer</name>
    <dbReference type="NCBI Taxonomy" id="169760"/>
    <lineage>
        <taxon>Bacteria</taxon>
        <taxon>Bacillati</taxon>
        <taxon>Bacillota</taxon>
        <taxon>Bacilli</taxon>
        <taxon>Bacillales</taxon>
        <taxon>Paenibacillaceae</taxon>
        <taxon>Paenibacillus</taxon>
    </lineage>
</organism>
<accession>A0A089LT60</accession>
<reference evidence="1 2" key="1">
    <citation type="submission" date="2014-08" db="EMBL/GenBank/DDBJ databases">
        <title>Comparative genomics of the Paenibacillus odorifer group.</title>
        <authorList>
            <person name="den Bakker H.C."/>
            <person name="Tsai Y.-C."/>
            <person name="Martin N."/>
            <person name="Korlach J."/>
            <person name="Wiedmann M."/>
        </authorList>
    </citation>
    <scope>NUCLEOTIDE SEQUENCE [LARGE SCALE GENOMIC DNA]</scope>
    <source>
        <strain evidence="1 2">DSM 14472</strain>
    </source>
</reference>
<evidence type="ECO:0000313" key="1">
    <source>
        <dbReference type="EMBL" id="AIQ64731.1"/>
    </source>
</evidence>
<evidence type="ECO:0000313" key="2">
    <source>
        <dbReference type="Proteomes" id="UP000029507"/>
    </source>
</evidence>
<dbReference type="HOGENOM" id="CLU_2634790_0_0_9"/>
<dbReference type="KEGG" id="pste:PSTEL_18070"/>
<sequence>MILFNIERKRDRPEFNLFKTAGNNEEIVKFVRYNALSFAKNANQSGSRILPKHKSLTKDLLEQPFSFPENESGVIGG</sequence>
<name>A0A089LT60_9BACL</name>
<dbReference type="EMBL" id="CP009286">
    <property type="protein sequence ID" value="AIQ64731.1"/>
    <property type="molecule type" value="Genomic_DNA"/>
</dbReference>
<keyword evidence="2" id="KW-1185">Reference proteome</keyword>
<proteinExistence type="predicted"/>
<dbReference type="AlphaFoldDB" id="A0A089LT60"/>
<dbReference type="Proteomes" id="UP000029507">
    <property type="component" value="Chromosome"/>
</dbReference>
<gene>
    <name evidence="1" type="ORF">PSTEL_18070</name>
</gene>
<dbReference type="STRING" id="169760.PSTEL_18070"/>